<dbReference type="Pfam" id="PF13305">
    <property type="entry name" value="TetR_C_33"/>
    <property type="match status" value="1"/>
</dbReference>
<dbReference type="InterPro" id="IPR025996">
    <property type="entry name" value="MT1864/Rv1816-like_C"/>
</dbReference>
<sequence length="191" mass="20923">MVTSGTEEEILRAAAEVLERGGPAGLTTRAVCEAAGVKSPTLYHHFGDKDGLAAALVRRGLAEFMGRKRARPDTDDPMLLLRSGWDQTVEFALERPALYALYAEQLRTQPQLADPAYELTRARVQRLVDRGVFKVGLEQATRMVWAGCNGVLALMGSGLTRREIEATSEMLFEAVVARLRQPSSLSNPAPR</sequence>
<accession>A0A2S5SZJ1</accession>
<dbReference type="Gene3D" id="1.10.357.10">
    <property type="entry name" value="Tetracycline Repressor, domain 2"/>
    <property type="match status" value="1"/>
</dbReference>
<dbReference type="SUPFAM" id="SSF46689">
    <property type="entry name" value="Homeodomain-like"/>
    <property type="match status" value="1"/>
</dbReference>
<dbReference type="InterPro" id="IPR001647">
    <property type="entry name" value="HTH_TetR"/>
</dbReference>
<evidence type="ECO:0000313" key="7">
    <source>
        <dbReference type="Proteomes" id="UP000238605"/>
    </source>
</evidence>
<dbReference type="AlphaFoldDB" id="A0A2S5SZJ1"/>
<feature type="DNA-binding region" description="H-T-H motif" evidence="4">
    <location>
        <begin position="27"/>
        <end position="46"/>
    </location>
</feature>
<dbReference type="Proteomes" id="UP000238605">
    <property type="component" value="Unassembled WGS sequence"/>
</dbReference>
<name>A0A2S5SZJ1_9BURK</name>
<dbReference type="InterPro" id="IPR009057">
    <property type="entry name" value="Homeodomain-like_sf"/>
</dbReference>
<dbReference type="InterPro" id="IPR036271">
    <property type="entry name" value="Tet_transcr_reg_TetR-rel_C_sf"/>
</dbReference>
<dbReference type="Pfam" id="PF00440">
    <property type="entry name" value="TetR_N"/>
    <property type="match status" value="1"/>
</dbReference>
<dbReference type="GO" id="GO:0000976">
    <property type="term" value="F:transcription cis-regulatory region binding"/>
    <property type="evidence" value="ECO:0007669"/>
    <property type="project" value="TreeGrafter"/>
</dbReference>
<evidence type="ECO:0000259" key="5">
    <source>
        <dbReference type="PROSITE" id="PS50977"/>
    </source>
</evidence>
<feature type="domain" description="HTH tetR-type" evidence="5">
    <location>
        <begin position="4"/>
        <end position="64"/>
    </location>
</feature>
<organism evidence="6 7">
    <name type="scientific">Caldimonas caldifontis</name>
    <dbReference type="NCBI Taxonomy" id="1452508"/>
    <lineage>
        <taxon>Bacteria</taxon>
        <taxon>Pseudomonadati</taxon>
        <taxon>Pseudomonadota</taxon>
        <taxon>Betaproteobacteria</taxon>
        <taxon>Burkholderiales</taxon>
        <taxon>Sphaerotilaceae</taxon>
        <taxon>Caldimonas</taxon>
    </lineage>
</organism>
<evidence type="ECO:0000256" key="4">
    <source>
        <dbReference type="PROSITE-ProRule" id="PRU00335"/>
    </source>
</evidence>
<dbReference type="InterPro" id="IPR050109">
    <property type="entry name" value="HTH-type_TetR-like_transc_reg"/>
</dbReference>
<evidence type="ECO:0000313" key="6">
    <source>
        <dbReference type="EMBL" id="PPE68069.1"/>
    </source>
</evidence>
<reference evidence="6 7" key="1">
    <citation type="submission" date="2018-02" db="EMBL/GenBank/DDBJ databases">
        <title>Reclassifiation of [Polyangium] brachysporum DSM 7029 as Guopingzhaonella breviflexa gen. nov., sp. nov., a member of the family Comamonadaceae.</title>
        <authorList>
            <person name="Tang B."/>
        </authorList>
    </citation>
    <scope>NUCLEOTIDE SEQUENCE [LARGE SCALE GENOMIC DNA]</scope>
    <source>
        <strain evidence="6 7">BCRC 80649</strain>
    </source>
</reference>
<keyword evidence="3" id="KW-0804">Transcription</keyword>
<gene>
    <name evidence="6" type="ORF">C1704_00915</name>
</gene>
<dbReference type="RefSeq" id="WP_104300061.1">
    <property type="nucleotide sequence ID" value="NZ_PSNX01000001.1"/>
</dbReference>
<evidence type="ECO:0000256" key="2">
    <source>
        <dbReference type="ARBA" id="ARBA00023125"/>
    </source>
</evidence>
<evidence type="ECO:0000256" key="1">
    <source>
        <dbReference type="ARBA" id="ARBA00023015"/>
    </source>
</evidence>
<protein>
    <submittedName>
        <fullName evidence="6">TetR/AcrR family transcriptional regulator</fullName>
    </submittedName>
</protein>
<keyword evidence="1" id="KW-0805">Transcription regulation</keyword>
<dbReference type="OrthoDB" id="5293556at2"/>
<dbReference type="GO" id="GO:0003700">
    <property type="term" value="F:DNA-binding transcription factor activity"/>
    <property type="evidence" value="ECO:0007669"/>
    <property type="project" value="TreeGrafter"/>
</dbReference>
<evidence type="ECO:0000256" key="3">
    <source>
        <dbReference type="ARBA" id="ARBA00023163"/>
    </source>
</evidence>
<dbReference type="PROSITE" id="PS50977">
    <property type="entry name" value="HTH_TETR_2"/>
    <property type="match status" value="1"/>
</dbReference>
<keyword evidence="7" id="KW-1185">Reference proteome</keyword>
<proteinExistence type="predicted"/>
<dbReference type="PANTHER" id="PTHR30055">
    <property type="entry name" value="HTH-TYPE TRANSCRIPTIONAL REGULATOR RUTR"/>
    <property type="match status" value="1"/>
</dbReference>
<comment type="caution">
    <text evidence="6">The sequence shown here is derived from an EMBL/GenBank/DDBJ whole genome shotgun (WGS) entry which is preliminary data.</text>
</comment>
<dbReference type="PRINTS" id="PR00455">
    <property type="entry name" value="HTHTETR"/>
</dbReference>
<dbReference type="SUPFAM" id="SSF48498">
    <property type="entry name" value="Tetracyclin repressor-like, C-terminal domain"/>
    <property type="match status" value="1"/>
</dbReference>
<dbReference type="PANTHER" id="PTHR30055:SF234">
    <property type="entry name" value="HTH-TYPE TRANSCRIPTIONAL REGULATOR BETI"/>
    <property type="match status" value="1"/>
</dbReference>
<keyword evidence="2 4" id="KW-0238">DNA-binding</keyword>
<dbReference type="EMBL" id="PSNX01000001">
    <property type="protein sequence ID" value="PPE68069.1"/>
    <property type="molecule type" value="Genomic_DNA"/>
</dbReference>